<evidence type="ECO:0000313" key="2">
    <source>
        <dbReference type="EMBL" id="QNB45022.1"/>
    </source>
</evidence>
<feature type="domain" description="PAS" evidence="1">
    <location>
        <begin position="340"/>
        <end position="395"/>
    </location>
</feature>
<protein>
    <submittedName>
        <fullName evidence="2">PAS domain S-box protein</fullName>
    </submittedName>
</protein>
<dbReference type="EMBL" id="CP045798">
    <property type="protein sequence ID" value="QNB45022.1"/>
    <property type="molecule type" value="Genomic_DNA"/>
</dbReference>
<reference evidence="2 3" key="1">
    <citation type="journal article" date="2019" name="Front. Microbiol.">
        <title>Thermoanaerosceptrum fracticalcis gen. nov. sp. nov., a Novel Fumarate-Fermenting Microorganism From a Deep Fractured Carbonate Aquifer of the US Great Basin.</title>
        <authorList>
            <person name="Hamilton-Brehm S.D."/>
            <person name="Stewart L.E."/>
            <person name="Zavarin M."/>
            <person name="Caldwell M."/>
            <person name="Lawson P.A."/>
            <person name="Onstott T.C."/>
            <person name="Grzymski J."/>
            <person name="Neveux I."/>
            <person name="Lollar B.S."/>
            <person name="Russell C.E."/>
            <person name="Moser D.P."/>
        </authorList>
    </citation>
    <scope>NUCLEOTIDE SEQUENCE [LARGE SCALE GENOMIC DNA]</scope>
    <source>
        <strain evidence="2 3">DRI-13</strain>
    </source>
</reference>
<dbReference type="InterPro" id="IPR013767">
    <property type="entry name" value="PAS_fold"/>
</dbReference>
<dbReference type="GO" id="GO:0006355">
    <property type="term" value="P:regulation of DNA-templated transcription"/>
    <property type="evidence" value="ECO:0007669"/>
    <property type="project" value="InterPro"/>
</dbReference>
<dbReference type="Pfam" id="PF13188">
    <property type="entry name" value="PAS_8"/>
    <property type="match status" value="1"/>
</dbReference>
<dbReference type="Proteomes" id="UP000515847">
    <property type="component" value="Chromosome"/>
</dbReference>
<name>A0A7G6DYW8_THEFR</name>
<feature type="domain" description="PAS" evidence="1">
    <location>
        <begin position="220"/>
        <end position="264"/>
    </location>
</feature>
<evidence type="ECO:0000313" key="3">
    <source>
        <dbReference type="Proteomes" id="UP000515847"/>
    </source>
</evidence>
<dbReference type="InterPro" id="IPR003018">
    <property type="entry name" value="GAF"/>
</dbReference>
<dbReference type="SMART" id="SM00091">
    <property type="entry name" value="PAS"/>
    <property type="match status" value="2"/>
</dbReference>
<dbReference type="Pfam" id="PF01590">
    <property type="entry name" value="GAF"/>
    <property type="match status" value="1"/>
</dbReference>
<dbReference type="CDD" id="cd00130">
    <property type="entry name" value="PAS"/>
    <property type="match status" value="1"/>
</dbReference>
<dbReference type="PROSITE" id="PS50112">
    <property type="entry name" value="PAS"/>
    <property type="match status" value="2"/>
</dbReference>
<dbReference type="Gene3D" id="3.30.450.20">
    <property type="entry name" value="PAS domain"/>
    <property type="match status" value="2"/>
</dbReference>
<dbReference type="KEGG" id="tfr:BR63_00995"/>
<proteinExistence type="predicted"/>
<dbReference type="InterPro" id="IPR035965">
    <property type="entry name" value="PAS-like_dom_sf"/>
</dbReference>
<organism evidence="2 3">
    <name type="scientific">Thermanaerosceptrum fracticalcis</name>
    <dbReference type="NCBI Taxonomy" id="1712410"/>
    <lineage>
        <taxon>Bacteria</taxon>
        <taxon>Bacillati</taxon>
        <taxon>Bacillota</taxon>
        <taxon>Clostridia</taxon>
        <taxon>Eubacteriales</taxon>
        <taxon>Peptococcaceae</taxon>
        <taxon>Thermanaerosceptrum</taxon>
    </lineage>
</organism>
<dbReference type="SUPFAM" id="SSF55785">
    <property type="entry name" value="PYP-like sensor domain (PAS domain)"/>
    <property type="match status" value="2"/>
</dbReference>
<dbReference type="Pfam" id="PF00989">
    <property type="entry name" value="PAS"/>
    <property type="match status" value="1"/>
</dbReference>
<dbReference type="SMART" id="SM00065">
    <property type="entry name" value="GAF"/>
    <property type="match status" value="1"/>
</dbReference>
<evidence type="ECO:0000259" key="1">
    <source>
        <dbReference type="PROSITE" id="PS50112"/>
    </source>
</evidence>
<dbReference type="Gene3D" id="3.30.450.40">
    <property type="match status" value="1"/>
</dbReference>
<dbReference type="SUPFAM" id="SSF55781">
    <property type="entry name" value="GAF domain-like"/>
    <property type="match status" value="1"/>
</dbReference>
<dbReference type="NCBIfam" id="TIGR00229">
    <property type="entry name" value="sensory_box"/>
    <property type="match status" value="1"/>
</dbReference>
<accession>A0A7G6DYW8</accession>
<sequence>MFILMPRRTYMKHSGNELEHLLERERRAKLICAALNNFVDLKSNLINVLKHIKELTGCEAVGVRLHDGEDYPYYIYKGFPELFIQKENSLCFKDNTGNKIPAPDGKGYLLECLCGCVIKGNTDSSLPFFTKHGSFWSNDMSRPWGEKLELRSRNYCKACGYESVALIPIKARNERFGLVQLNDMRKGMFSEELIEFMEMIGEQIGLAVQNSLIYTKLEEANKYTKEILDNLPIALTTYDSNFRLTFANRKAQEITGYQLGEMEGLSDKEIANMVYRVENNNKSLLRELTGSINTIKNRIRTIKTRSGDCLKISVDAYKLENGGFLYLFDEAKRVQGLENLQLQTQTILNSVSNLVLMIDSNETIIMCNTALEEAVEMDAEDILGMNILDFMEMIQFSRKDLANKDLNESDINATYEASFITPNGNKKEIIMVAKDVKTFF</sequence>
<gene>
    <name evidence="2" type="ORF">BR63_00995</name>
</gene>
<dbReference type="InterPro" id="IPR000014">
    <property type="entry name" value="PAS"/>
</dbReference>
<dbReference type="InterPro" id="IPR029016">
    <property type="entry name" value="GAF-like_dom_sf"/>
</dbReference>
<dbReference type="AlphaFoldDB" id="A0A7G6DYW8"/>
<keyword evidence="3" id="KW-1185">Reference proteome</keyword>